<name>A0ABR0PEC4_GOSAR</name>
<dbReference type="EMBL" id="JARKNE010000007">
    <property type="protein sequence ID" value="KAK5819572.1"/>
    <property type="molecule type" value="Genomic_DNA"/>
</dbReference>
<gene>
    <name evidence="1" type="ORF">PVK06_024585</name>
</gene>
<sequence length="64" mass="7443">METPINAVEDMDLCVVISEVNMVDSNPREWWIDIGATRHFFCDEDSFFELEPCENGRNSIWAMS</sequence>
<evidence type="ECO:0000313" key="2">
    <source>
        <dbReference type="Proteomes" id="UP001358586"/>
    </source>
</evidence>
<accession>A0ABR0PEC4</accession>
<evidence type="ECO:0000313" key="1">
    <source>
        <dbReference type="EMBL" id="KAK5819572.1"/>
    </source>
</evidence>
<organism evidence="1 2">
    <name type="scientific">Gossypium arboreum</name>
    <name type="common">Tree cotton</name>
    <name type="synonym">Gossypium nanking</name>
    <dbReference type="NCBI Taxonomy" id="29729"/>
    <lineage>
        <taxon>Eukaryota</taxon>
        <taxon>Viridiplantae</taxon>
        <taxon>Streptophyta</taxon>
        <taxon>Embryophyta</taxon>
        <taxon>Tracheophyta</taxon>
        <taxon>Spermatophyta</taxon>
        <taxon>Magnoliopsida</taxon>
        <taxon>eudicotyledons</taxon>
        <taxon>Gunneridae</taxon>
        <taxon>Pentapetalae</taxon>
        <taxon>rosids</taxon>
        <taxon>malvids</taxon>
        <taxon>Malvales</taxon>
        <taxon>Malvaceae</taxon>
        <taxon>Malvoideae</taxon>
        <taxon>Gossypium</taxon>
    </lineage>
</organism>
<reference evidence="1 2" key="1">
    <citation type="submission" date="2023-03" db="EMBL/GenBank/DDBJ databases">
        <title>WGS of Gossypium arboreum.</title>
        <authorList>
            <person name="Yu D."/>
        </authorList>
    </citation>
    <scope>NUCLEOTIDE SEQUENCE [LARGE SCALE GENOMIC DNA]</scope>
    <source>
        <tissue evidence="1">Leaf</tissue>
    </source>
</reference>
<dbReference type="PANTHER" id="PTHR47592">
    <property type="entry name" value="PBF68 PROTEIN"/>
    <property type="match status" value="1"/>
</dbReference>
<keyword evidence="2" id="KW-1185">Reference proteome</keyword>
<comment type="caution">
    <text evidence="1">The sequence shown here is derived from an EMBL/GenBank/DDBJ whole genome shotgun (WGS) entry which is preliminary data.</text>
</comment>
<dbReference type="Proteomes" id="UP001358586">
    <property type="component" value="Chromosome 7"/>
</dbReference>
<protein>
    <submittedName>
        <fullName evidence="1">Uncharacterized protein</fullName>
    </submittedName>
</protein>
<proteinExistence type="predicted"/>
<dbReference type="PANTHER" id="PTHR47592:SF31">
    <property type="entry name" value="ZINC FINGER, CCHC-TYPE-RELATED"/>
    <property type="match status" value="1"/>
</dbReference>